<dbReference type="Gene3D" id="3.10.129.30">
    <property type="entry name" value="Rv0098, thioesterase-like hot dog domain"/>
    <property type="match status" value="1"/>
</dbReference>
<proteinExistence type="inferred from homology"/>
<keyword evidence="3" id="KW-0456">Lyase</keyword>
<dbReference type="GO" id="GO:0006631">
    <property type="term" value="P:fatty acid metabolic process"/>
    <property type="evidence" value="ECO:0007669"/>
    <property type="project" value="UniProtKB-KW"/>
</dbReference>
<evidence type="ECO:0000256" key="7">
    <source>
        <dbReference type="ARBA" id="ARBA00035448"/>
    </source>
</evidence>
<keyword evidence="10" id="KW-1185">Reference proteome</keyword>
<sequence>MVDDDLDAVLLTRALEPYHPHCRYLRTAALRTAALADPQRAGSAVAARGEFTVPESCCVRGSGHFGALEFAICLDQLMHFTLARAVHGRLIEPFGRWTTDDYWQRQLSDVAVVELRSRFRRGVCPSSFHGELEIRDRGRREDPSGSLIALEISCRFWDDDGGNCSGDLRVALTDLPPAR</sequence>
<evidence type="ECO:0000256" key="6">
    <source>
        <dbReference type="ARBA" id="ARBA00035169"/>
    </source>
</evidence>
<dbReference type="AlphaFoldDB" id="A0A917ZVB3"/>
<dbReference type="InterPro" id="IPR043064">
    <property type="entry name" value="FcoT_ThioEstase_Rv0098-like_sf"/>
</dbReference>
<organism evidence="9 10">
    <name type="scientific">Wenjunlia tyrosinilytica</name>
    <dbReference type="NCBI Taxonomy" id="1544741"/>
    <lineage>
        <taxon>Bacteria</taxon>
        <taxon>Bacillati</taxon>
        <taxon>Actinomycetota</taxon>
        <taxon>Actinomycetes</taxon>
        <taxon>Kitasatosporales</taxon>
        <taxon>Streptomycetaceae</taxon>
        <taxon>Wenjunlia</taxon>
    </lineage>
</organism>
<comment type="similarity">
    <text evidence="4">Belongs to the FcoT family.</text>
</comment>
<dbReference type="InterPro" id="IPR022598">
    <property type="entry name" value="FcoT_ThioEstase"/>
</dbReference>
<dbReference type="EC" id="4.3.2.11" evidence="5"/>
<reference evidence="9" key="1">
    <citation type="journal article" date="2014" name="Int. J. Syst. Evol. Microbiol.">
        <title>Complete genome sequence of Corynebacterium casei LMG S-19264T (=DSM 44701T), isolated from a smear-ripened cheese.</title>
        <authorList>
            <consortium name="US DOE Joint Genome Institute (JGI-PGF)"/>
            <person name="Walter F."/>
            <person name="Albersmeier A."/>
            <person name="Kalinowski J."/>
            <person name="Ruckert C."/>
        </authorList>
    </citation>
    <scope>NUCLEOTIDE SEQUENCE</scope>
    <source>
        <strain evidence="9">CGMCC 4.7201</strain>
    </source>
</reference>
<evidence type="ECO:0000256" key="1">
    <source>
        <dbReference type="ARBA" id="ARBA00022832"/>
    </source>
</evidence>
<keyword evidence="2" id="KW-0443">Lipid metabolism</keyword>
<keyword evidence="1" id="KW-0276">Fatty acid metabolism</keyword>
<evidence type="ECO:0000256" key="5">
    <source>
        <dbReference type="ARBA" id="ARBA00035127"/>
    </source>
</evidence>
<name>A0A917ZVB3_9ACTN</name>
<gene>
    <name evidence="9" type="ORF">GCM10012280_54110</name>
</gene>
<accession>A0A917ZVB3</accession>
<dbReference type="Pfam" id="PF10862">
    <property type="entry name" value="FcoT"/>
    <property type="match status" value="1"/>
</dbReference>
<reference evidence="9" key="2">
    <citation type="submission" date="2020-09" db="EMBL/GenBank/DDBJ databases">
        <authorList>
            <person name="Sun Q."/>
            <person name="Zhou Y."/>
        </authorList>
    </citation>
    <scope>NUCLEOTIDE SEQUENCE</scope>
    <source>
        <strain evidence="9">CGMCC 4.7201</strain>
    </source>
</reference>
<evidence type="ECO:0000256" key="2">
    <source>
        <dbReference type="ARBA" id="ARBA00023098"/>
    </source>
</evidence>
<comment type="caution">
    <text evidence="9">The sequence shown here is derived from an EMBL/GenBank/DDBJ whole genome shotgun (WGS) entry which is preliminary data.</text>
</comment>
<evidence type="ECO:0000256" key="8">
    <source>
        <dbReference type="ARBA" id="ARBA00048742"/>
    </source>
</evidence>
<dbReference type="EMBL" id="BMMS01000027">
    <property type="protein sequence ID" value="GGO95883.1"/>
    <property type="molecule type" value="Genomic_DNA"/>
</dbReference>
<comment type="catalytic activity">
    <reaction evidence="8">
        <text>a (3R)-3-[(carboxymethyl)amino]fatty acid + holo-[ACP] + H(+) = a (2E)-enoyl-[ACP] + glycine + H2O</text>
        <dbReference type="Rhea" id="RHEA:74923"/>
        <dbReference type="Rhea" id="RHEA-COMP:9685"/>
        <dbReference type="Rhea" id="RHEA-COMP:9925"/>
        <dbReference type="ChEBI" id="CHEBI:15377"/>
        <dbReference type="ChEBI" id="CHEBI:15378"/>
        <dbReference type="ChEBI" id="CHEBI:57305"/>
        <dbReference type="ChEBI" id="CHEBI:64479"/>
        <dbReference type="ChEBI" id="CHEBI:78784"/>
        <dbReference type="ChEBI" id="CHEBI:193080"/>
        <dbReference type="EC" id="4.3.2.11"/>
    </reaction>
    <physiologicalReaction direction="right-to-left" evidence="8">
        <dbReference type="Rhea" id="RHEA:74925"/>
    </physiologicalReaction>
</comment>
<protein>
    <recommendedName>
        <fullName evidence="6">(2E)-enoyl-[ACP] glycyltransferase</fullName>
        <ecNumber evidence="5">4.3.2.11</ecNumber>
    </recommendedName>
    <alternativeName>
        <fullName evidence="7">(2E)-unsaturated fatty acyl-[ACP] glycyltransferase</fullName>
    </alternativeName>
</protein>
<evidence type="ECO:0000313" key="9">
    <source>
        <dbReference type="EMBL" id="GGO95883.1"/>
    </source>
</evidence>
<dbReference type="Proteomes" id="UP000641932">
    <property type="component" value="Unassembled WGS sequence"/>
</dbReference>
<dbReference type="RefSeq" id="WP_189134425.1">
    <property type="nucleotide sequence ID" value="NZ_BMMS01000027.1"/>
</dbReference>
<evidence type="ECO:0000313" key="10">
    <source>
        <dbReference type="Proteomes" id="UP000641932"/>
    </source>
</evidence>
<dbReference type="GO" id="GO:0016829">
    <property type="term" value="F:lyase activity"/>
    <property type="evidence" value="ECO:0007669"/>
    <property type="project" value="UniProtKB-KW"/>
</dbReference>
<evidence type="ECO:0000256" key="4">
    <source>
        <dbReference type="ARBA" id="ARBA00035117"/>
    </source>
</evidence>
<evidence type="ECO:0000256" key="3">
    <source>
        <dbReference type="ARBA" id="ARBA00023239"/>
    </source>
</evidence>